<evidence type="ECO:0000313" key="4">
    <source>
        <dbReference type="Proteomes" id="UP000467637"/>
    </source>
</evidence>
<comment type="caution">
    <text evidence="3">The sequence shown here is derived from an EMBL/GenBank/DDBJ whole genome shotgun (WGS) entry which is preliminary data.</text>
</comment>
<feature type="signal peptide" evidence="1">
    <location>
        <begin position="1"/>
        <end position="24"/>
    </location>
</feature>
<proteinExistence type="predicted"/>
<sequence length="187" mass="20998">MLVKKILFGFIIGVLLFSSVQAYAAGGTMIEAYYTIKGIFNNNEKVVFPEDSSPFIYNGTTYVPLRTMAEIMGKEVKWDPEHQYVIMNKNAEEACVPTEGNNPKLIRNICISDRNVKLPDNVYFDGTLLSLKGKETYLPALVLKKDESFLVISPKSGIVIDQKTAPNDLNAFDFLKPYIVGYDLVVR</sequence>
<dbReference type="Proteomes" id="UP000467637">
    <property type="component" value="Unassembled WGS sequence"/>
</dbReference>
<accession>A0ABW9UEQ4</accession>
<evidence type="ECO:0000256" key="1">
    <source>
        <dbReference type="SAM" id="SignalP"/>
    </source>
</evidence>
<keyword evidence="4" id="KW-1185">Reference proteome</keyword>
<feature type="domain" description="Copper amine oxidase-like N-terminal" evidence="2">
    <location>
        <begin position="42"/>
        <end position="97"/>
    </location>
</feature>
<name>A0ABW9UEQ4_9BACL</name>
<evidence type="ECO:0000313" key="3">
    <source>
        <dbReference type="EMBL" id="MVQ38634.1"/>
    </source>
</evidence>
<dbReference type="InterPro" id="IPR036582">
    <property type="entry name" value="Mao_N_sf"/>
</dbReference>
<dbReference type="InterPro" id="IPR012854">
    <property type="entry name" value="Cu_amine_oxidase-like_N"/>
</dbReference>
<reference evidence="3 4" key="1">
    <citation type="submission" date="2019-12" db="EMBL/GenBank/DDBJ databases">
        <authorList>
            <person name="Huq M.A."/>
        </authorList>
    </citation>
    <scope>NUCLEOTIDE SEQUENCE [LARGE SCALE GENOMIC DNA]</scope>
    <source>
        <strain evidence="3 4">MAH-34</strain>
    </source>
</reference>
<organism evidence="3 4">
    <name type="scientific">Paenibacillus anseongense</name>
    <dbReference type="NCBI Taxonomy" id="2682845"/>
    <lineage>
        <taxon>Bacteria</taxon>
        <taxon>Bacillati</taxon>
        <taxon>Bacillota</taxon>
        <taxon>Bacilli</taxon>
        <taxon>Bacillales</taxon>
        <taxon>Paenibacillaceae</taxon>
        <taxon>Paenibacillus</taxon>
    </lineage>
</organism>
<gene>
    <name evidence="3" type="ORF">GON05_29015</name>
</gene>
<evidence type="ECO:0000259" key="2">
    <source>
        <dbReference type="Pfam" id="PF07833"/>
    </source>
</evidence>
<dbReference type="EMBL" id="WSEM01000030">
    <property type="protein sequence ID" value="MVQ38634.1"/>
    <property type="molecule type" value="Genomic_DNA"/>
</dbReference>
<dbReference type="Pfam" id="PF07833">
    <property type="entry name" value="Cu_amine_oxidN1"/>
    <property type="match status" value="1"/>
</dbReference>
<keyword evidence="1" id="KW-0732">Signal</keyword>
<dbReference type="SUPFAM" id="SSF55383">
    <property type="entry name" value="Copper amine oxidase, domain N"/>
    <property type="match status" value="1"/>
</dbReference>
<protein>
    <recommendedName>
        <fullName evidence="2">Copper amine oxidase-like N-terminal domain-containing protein</fullName>
    </recommendedName>
</protein>
<feature type="chain" id="PRO_5046206532" description="Copper amine oxidase-like N-terminal domain-containing protein" evidence="1">
    <location>
        <begin position="25"/>
        <end position="187"/>
    </location>
</feature>